<organism evidence="1 2">
    <name type="scientific">Bradyrhizobium elkanii</name>
    <dbReference type="NCBI Taxonomy" id="29448"/>
    <lineage>
        <taxon>Bacteria</taxon>
        <taxon>Pseudomonadati</taxon>
        <taxon>Pseudomonadota</taxon>
        <taxon>Alphaproteobacteria</taxon>
        <taxon>Hyphomicrobiales</taxon>
        <taxon>Nitrobacteraceae</taxon>
        <taxon>Bradyrhizobium</taxon>
    </lineage>
</organism>
<reference evidence="1 2" key="1">
    <citation type="submission" date="2019-05" db="EMBL/GenBank/DDBJ databases">
        <title>Draft Genome of Bradyrhizobium elkanii strain SEMIA 938, Used in Commercial Inoculants for Lupinus spp. in Brazil.</title>
        <authorList>
            <person name="Hungria M."/>
            <person name="Delamuta J.R.M."/>
            <person name="Ribeiro R.A."/>
            <person name="Nogueira M.A."/>
        </authorList>
    </citation>
    <scope>NUCLEOTIDE SEQUENCE [LARGE SCALE GENOMIC DNA]</scope>
    <source>
        <strain evidence="1 2">Semia 938</strain>
    </source>
</reference>
<dbReference type="AlphaFoldDB" id="A0A4U6RXT7"/>
<dbReference type="InterPro" id="IPR013424">
    <property type="entry name" value="Ice-binding_C"/>
</dbReference>
<accession>A0A4U6RXT7</accession>
<dbReference type="RefSeq" id="WP_137481363.1">
    <property type="nucleotide sequence ID" value="NZ_SZZP01000017.1"/>
</dbReference>
<comment type="caution">
    <text evidence="1">The sequence shown here is derived from an EMBL/GenBank/DDBJ whole genome shotgun (WGS) entry which is preliminary data.</text>
</comment>
<dbReference type="Proteomes" id="UP000305095">
    <property type="component" value="Unassembled WGS sequence"/>
</dbReference>
<name>A0A4U6RXT7_BRAEL</name>
<evidence type="ECO:0000313" key="1">
    <source>
        <dbReference type="EMBL" id="TKV78472.1"/>
    </source>
</evidence>
<evidence type="ECO:0000313" key="2">
    <source>
        <dbReference type="Proteomes" id="UP000305095"/>
    </source>
</evidence>
<protein>
    <submittedName>
        <fullName evidence="1">PEP-CTERM sorting domain-containing protein</fullName>
    </submittedName>
</protein>
<gene>
    <name evidence="1" type="ORF">FDV58_26600</name>
</gene>
<dbReference type="NCBIfam" id="TIGR02595">
    <property type="entry name" value="PEP_CTERM"/>
    <property type="match status" value="1"/>
</dbReference>
<proteinExistence type="predicted"/>
<sequence length="37" mass="4012">MTVPESSSTLSFCFGAIFSTCDGSLGKRRRVRLSSAR</sequence>
<dbReference type="EMBL" id="SZZP01000017">
    <property type="protein sequence ID" value="TKV78472.1"/>
    <property type="molecule type" value="Genomic_DNA"/>
</dbReference>